<name>Q7U3Z9_PARMW</name>
<dbReference type="Pfam" id="PF11832">
    <property type="entry name" value="DUF3352"/>
    <property type="match status" value="1"/>
</dbReference>
<evidence type="ECO:0000313" key="3">
    <source>
        <dbReference type="Proteomes" id="UP000001422"/>
    </source>
</evidence>
<dbReference type="KEGG" id="syw:SYNW2277"/>
<feature type="transmembrane region" description="Helical" evidence="1">
    <location>
        <begin position="18"/>
        <end position="40"/>
    </location>
</feature>
<dbReference type="HOGENOM" id="CLU_506136_0_0_3"/>
<dbReference type="EMBL" id="BX569695">
    <property type="protein sequence ID" value="CAE08792.1"/>
    <property type="molecule type" value="Genomic_DNA"/>
</dbReference>
<reference evidence="2 3" key="1">
    <citation type="journal article" date="2003" name="Nature">
        <title>The genome of a motile marine Synechococcus.</title>
        <authorList>
            <person name="Palenik B."/>
            <person name="Brahamsha B."/>
            <person name="Larimer F."/>
            <person name="Land M."/>
            <person name="Hauser L."/>
            <person name="Chain P."/>
            <person name="Lamerdin J."/>
            <person name="Regala W."/>
            <person name="Allen E.A."/>
            <person name="McCarren J."/>
            <person name="Paulsen I."/>
            <person name="Dufresne A."/>
            <person name="Partensky F."/>
            <person name="Webb E."/>
            <person name="Waterbury J."/>
        </authorList>
    </citation>
    <scope>NUCLEOTIDE SEQUENCE [LARGE SCALE GENOMIC DNA]</scope>
    <source>
        <strain evidence="2 3">WH8102</strain>
    </source>
</reference>
<dbReference type="eggNOG" id="COG3040">
    <property type="taxonomic scope" value="Bacteria"/>
</dbReference>
<evidence type="ECO:0000256" key="1">
    <source>
        <dbReference type="SAM" id="Phobius"/>
    </source>
</evidence>
<dbReference type="InterPro" id="IPR021787">
    <property type="entry name" value="DUF3352"/>
</dbReference>
<proteinExistence type="predicted"/>
<dbReference type="AlphaFoldDB" id="Q7U3Z9"/>
<keyword evidence="1" id="KW-0812">Transmembrane</keyword>
<organism evidence="2 3">
    <name type="scientific">Parasynechococcus marenigrum (strain WH8102)</name>
    <dbReference type="NCBI Taxonomy" id="84588"/>
    <lineage>
        <taxon>Bacteria</taxon>
        <taxon>Bacillati</taxon>
        <taxon>Cyanobacteriota</taxon>
        <taxon>Cyanophyceae</taxon>
        <taxon>Synechococcales</taxon>
        <taxon>Prochlorococcaceae</taxon>
        <taxon>Parasynechococcus</taxon>
        <taxon>Parasynechococcus marenigrum</taxon>
    </lineage>
</organism>
<accession>Q7U3Z9</accession>
<keyword evidence="1" id="KW-1133">Transmembrane helix</keyword>
<keyword evidence="3" id="KW-1185">Reference proteome</keyword>
<keyword evidence="1" id="KW-0472">Membrane</keyword>
<protein>
    <recommendedName>
        <fullName evidence="4">DUF3352 domain-containing protein</fullName>
    </recommendedName>
</protein>
<dbReference type="Proteomes" id="UP000001422">
    <property type="component" value="Chromosome"/>
</dbReference>
<evidence type="ECO:0008006" key="4">
    <source>
        <dbReference type="Google" id="ProtNLM"/>
    </source>
</evidence>
<gene>
    <name evidence="2" type="ordered locus">SYNW2277</name>
</gene>
<evidence type="ECO:0000313" key="2">
    <source>
        <dbReference type="EMBL" id="CAE08792.1"/>
    </source>
</evidence>
<dbReference type="STRING" id="84588.SYNW2277"/>
<sequence>MDKDDVIRHCRPMQARSFLTALAAALLSLVLVTTGLLWGLERRSPLHLVDQPLQLPRAARFVPRDAALSVHWLADSARLPAYAQAVAPPRQRRAARDGMRQWRDGAFALAGLDFDAELASWVGPDLSLTLLDASDTPGWVLALTSTDSDGARRFLQRFWQTRSLAGTDLQISSYRGMGLISGRGALVGRDPQPLATALIDDDLVLLASGRGVLERALDVSQLQEQHQLGDAQLGRDIAELDHGMALITASPDALRRWFELPSALSGLEGMVAALQADNADLLVEGRLRWQERIDAAPWTVQQDLVGGSGGRASLMAQLQDPSRLLDPDELHPLAQWLGPVLKRHLAQQPAALALLELDEGPLLLQQQPEGWLLATSHSQPELSAVDDQLKAQGLAQSDLSGDGESIQVWTRLKRQRGRSAGVEASLAVARSADSDRDWWGETLPSLVQRQDSRALEPRVQQWRNLSNHQSNPAQSLMLASKPARTVLADWQPWTLLQAMAGQTLQPRIQGLSLSLEADRQDEGRSVLPLHARLELG</sequence>